<dbReference type="KEGG" id="bor:COCMIDRAFT_98562"/>
<feature type="compositionally biased region" description="Pro residues" evidence="1">
    <location>
        <begin position="424"/>
        <end position="433"/>
    </location>
</feature>
<sequence length="551" mass="61391">METVRPGTGPYGGALVHGRSKDIYPYTFKTSRCQEAEIGDVEATARRAMLAPTATEKALRCPGKPQSTADFFTDNYTSGANASHESFDHALRYQVPTYPTIPPLQPLSTTNGTHRACGLGMSRSKRLPRPPSMHLTTVVEHKPPAYAPAQIAKKCSVETFSVFEIDDIAEEKGPITGFLSVPTQGRCSRRSSMSSVVSEISHQEPGAIYIRPSAQLQNMQSVSDCDRKLQEAARFYSSAMCKPNNLGIHTPTGTPESISNIPFRTSVYQAHAKLNRSLQSIPNLGSCKSIQNWARSSEWVEPCQTAEGPTEWIEDFLTRKEQADRAEEEQTRNEKKEKVTVMRGNSLDKFRRRLSIRRVPEERRNTVPRRRKSEMASTRDRTRAVSWDVRTHENILGRYDFSSESSPEQTPSPPPFISMEQPPIHSPPAPVPQRAPASHDSIPTIKDPLKENMSQLSLHTPKYACHDRSSSKNSGLPRLKFRSVSMIGADVKKSFCTTIVPVIVEGRNNISELVSKMEKLGQGLTWGKIGKKVRFKRKGKGMKRKDSASGL</sequence>
<feature type="region of interest" description="Disordered" evidence="1">
    <location>
        <begin position="359"/>
        <end position="379"/>
    </location>
</feature>
<feature type="region of interest" description="Disordered" evidence="1">
    <location>
        <begin position="398"/>
        <end position="446"/>
    </location>
</feature>
<dbReference type="RefSeq" id="XP_007689203.1">
    <property type="nucleotide sequence ID" value="XM_007691013.1"/>
</dbReference>
<accession>W6Z3J3</accession>
<name>W6Z3J3_COCMI</name>
<evidence type="ECO:0000313" key="2">
    <source>
        <dbReference type="EMBL" id="EUC44303.1"/>
    </source>
</evidence>
<reference evidence="2 3" key="1">
    <citation type="journal article" date="2013" name="PLoS Genet.">
        <title>Comparative genome structure, secondary metabolite, and effector coding capacity across Cochliobolus pathogens.</title>
        <authorList>
            <person name="Condon B.J."/>
            <person name="Leng Y."/>
            <person name="Wu D."/>
            <person name="Bushley K.E."/>
            <person name="Ohm R.A."/>
            <person name="Otillar R."/>
            <person name="Martin J."/>
            <person name="Schackwitz W."/>
            <person name="Grimwood J."/>
            <person name="MohdZainudin N."/>
            <person name="Xue C."/>
            <person name="Wang R."/>
            <person name="Manning V.A."/>
            <person name="Dhillon B."/>
            <person name="Tu Z.J."/>
            <person name="Steffenson B.J."/>
            <person name="Salamov A."/>
            <person name="Sun H."/>
            <person name="Lowry S."/>
            <person name="LaButti K."/>
            <person name="Han J."/>
            <person name="Copeland A."/>
            <person name="Lindquist E."/>
            <person name="Barry K."/>
            <person name="Schmutz J."/>
            <person name="Baker S.E."/>
            <person name="Ciuffetti L.M."/>
            <person name="Grigoriev I.V."/>
            <person name="Zhong S."/>
            <person name="Turgeon B.G."/>
        </authorList>
    </citation>
    <scope>NUCLEOTIDE SEQUENCE [LARGE SCALE GENOMIC DNA]</scope>
    <source>
        <strain evidence="2 3">ATCC 44560</strain>
    </source>
</reference>
<evidence type="ECO:0000256" key="1">
    <source>
        <dbReference type="SAM" id="MobiDB-lite"/>
    </source>
</evidence>
<dbReference type="OrthoDB" id="3688146at2759"/>
<dbReference type="AlphaFoldDB" id="W6Z3J3"/>
<feature type="compositionally biased region" description="Basic and acidic residues" evidence="1">
    <location>
        <begin position="321"/>
        <end position="340"/>
    </location>
</feature>
<dbReference type="EMBL" id="KI964007">
    <property type="protein sequence ID" value="EUC44303.1"/>
    <property type="molecule type" value="Genomic_DNA"/>
</dbReference>
<dbReference type="GeneID" id="19129290"/>
<gene>
    <name evidence="2" type="ORF">COCMIDRAFT_98562</name>
</gene>
<proteinExistence type="predicted"/>
<evidence type="ECO:0000313" key="3">
    <source>
        <dbReference type="Proteomes" id="UP000054032"/>
    </source>
</evidence>
<organism evidence="2 3">
    <name type="scientific">Bipolaris oryzae ATCC 44560</name>
    <dbReference type="NCBI Taxonomy" id="930090"/>
    <lineage>
        <taxon>Eukaryota</taxon>
        <taxon>Fungi</taxon>
        <taxon>Dikarya</taxon>
        <taxon>Ascomycota</taxon>
        <taxon>Pezizomycotina</taxon>
        <taxon>Dothideomycetes</taxon>
        <taxon>Pleosporomycetidae</taxon>
        <taxon>Pleosporales</taxon>
        <taxon>Pleosporineae</taxon>
        <taxon>Pleosporaceae</taxon>
        <taxon>Bipolaris</taxon>
    </lineage>
</organism>
<protein>
    <submittedName>
        <fullName evidence="2">Uncharacterized protein</fullName>
    </submittedName>
</protein>
<keyword evidence="3" id="KW-1185">Reference proteome</keyword>
<dbReference type="HOGENOM" id="CLU_496957_0_0_1"/>
<dbReference type="Proteomes" id="UP000054032">
    <property type="component" value="Unassembled WGS sequence"/>
</dbReference>
<feature type="region of interest" description="Disordered" evidence="1">
    <location>
        <begin position="321"/>
        <end position="346"/>
    </location>
</feature>